<proteinExistence type="inferred from homology"/>
<evidence type="ECO:0000256" key="1">
    <source>
        <dbReference type="ARBA" id="ARBA00001164"/>
    </source>
</evidence>
<keyword evidence="8 9" id="KW-0413">Isomerase</keyword>
<dbReference type="Proteomes" id="UP000318055">
    <property type="component" value="Chromosome"/>
</dbReference>
<dbReference type="InterPro" id="IPR011060">
    <property type="entry name" value="RibuloseP-bd_barrel"/>
</dbReference>
<dbReference type="RefSeq" id="WP_145845500.1">
    <property type="nucleotide sequence ID" value="NZ_CP042239.1"/>
</dbReference>
<dbReference type="InterPro" id="IPR001240">
    <property type="entry name" value="PRAI_dom"/>
</dbReference>
<protein>
    <recommendedName>
        <fullName evidence="4 9">N-(5'-phosphoribosyl)anthranilate isomerase</fullName>
        <shortName evidence="9">PRAI</shortName>
        <ecNumber evidence="3 9">5.3.1.24</ecNumber>
    </recommendedName>
</protein>
<dbReference type="InterPro" id="IPR013785">
    <property type="entry name" value="Aldolase_TIM"/>
</dbReference>
<gene>
    <name evidence="9" type="primary">trpF</name>
    <name evidence="11" type="ORF">FPZ54_05190</name>
</gene>
<dbReference type="UniPathway" id="UPA00035">
    <property type="reaction ID" value="UER00042"/>
</dbReference>
<dbReference type="NCBIfam" id="NF002295">
    <property type="entry name" value="PRK01222.1-1"/>
    <property type="match status" value="1"/>
</dbReference>
<comment type="catalytic activity">
    <reaction evidence="1 9">
        <text>N-(5-phospho-beta-D-ribosyl)anthranilate = 1-(2-carboxyphenylamino)-1-deoxy-D-ribulose 5-phosphate</text>
        <dbReference type="Rhea" id="RHEA:21540"/>
        <dbReference type="ChEBI" id="CHEBI:18277"/>
        <dbReference type="ChEBI" id="CHEBI:58613"/>
        <dbReference type="EC" id="5.3.1.24"/>
    </reaction>
</comment>
<evidence type="ECO:0000256" key="9">
    <source>
        <dbReference type="HAMAP-Rule" id="MF_00135"/>
    </source>
</evidence>
<evidence type="ECO:0000256" key="7">
    <source>
        <dbReference type="ARBA" id="ARBA00023141"/>
    </source>
</evidence>
<comment type="pathway">
    <text evidence="2 9">Amino-acid biosynthesis; L-tryptophan biosynthesis; L-tryptophan from chorismate: step 3/5.</text>
</comment>
<reference evidence="11 12" key="1">
    <citation type="submission" date="2019-07" db="EMBL/GenBank/DDBJ databases">
        <title>Sphingomonas alkalisoli sp. nov., isolated from rhizosphere soil of Suaedae salsa.</title>
        <authorList>
            <person name="Zhang H."/>
            <person name="Xu L."/>
            <person name="Zhang J.-X."/>
            <person name="Sun J.-Q."/>
        </authorList>
    </citation>
    <scope>NUCLEOTIDE SEQUENCE [LARGE SCALE GENOMIC DNA]</scope>
    <source>
        <strain evidence="11 12">XS-10</strain>
    </source>
</reference>
<dbReference type="PANTHER" id="PTHR42894">
    <property type="entry name" value="N-(5'-PHOSPHORIBOSYL)ANTHRANILATE ISOMERASE"/>
    <property type="match status" value="1"/>
</dbReference>
<evidence type="ECO:0000256" key="5">
    <source>
        <dbReference type="ARBA" id="ARBA00022605"/>
    </source>
</evidence>
<evidence type="ECO:0000256" key="4">
    <source>
        <dbReference type="ARBA" id="ARBA00022272"/>
    </source>
</evidence>
<name>A0A518RDC2_9SPHN</name>
<keyword evidence="6 9" id="KW-0822">Tryptophan biosynthesis</keyword>
<dbReference type="OrthoDB" id="9796196at2"/>
<dbReference type="KEGG" id="ssua:FPZ54_05190"/>
<feature type="domain" description="N-(5'phosphoribosyl) anthranilate isomerase (PRAI)" evidence="10">
    <location>
        <begin position="5"/>
        <end position="207"/>
    </location>
</feature>
<dbReference type="CDD" id="cd00405">
    <property type="entry name" value="PRAI"/>
    <property type="match status" value="1"/>
</dbReference>
<evidence type="ECO:0000313" key="11">
    <source>
        <dbReference type="EMBL" id="QDX25475.1"/>
    </source>
</evidence>
<evidence type="ECO:0000256" key="3">
    <source>
        <dbReference type="ARBA" id="ARBA00012572"/>
    </source>
</evidence>
<evidence type="ECO:0000256" key="8">
    <source>
        <dbReference type="ARBA" id="ARBA00023235"/>
    </source>
</evidence>
<dbReference type="EC" id="5.3.1.24" evidence="3 9"/>
<dbReference type="GO" id="GO:0000162">
    <property type="term" value="P:L-tryptophan biosynthetic process"/>
    <property type="evidence" value="ECO:0007669"/>
    <property type="project" value="UniProtKB-UniRule"/>
</dbReference>
<dbReference type="AlphaFoldDB" id="A0A518RDC2"/>
<dbReference type="HAMAP" id="MF_00135">
    <property type="entry name" value="PRAI"/>
    <property type="match status" value="1"/>
</dbReference>
<accession>A0A518RDC2</accession>
<dbReference type="PANTHER" id="PTHR42894:SF1">
    <property type="entry name" value="N-(5'-PHOSPHORIBOSYL)ANTHRANILATE ISOMERASE"/>
    <property type="match status" value="1"/>
</dbReference>
<dbReference type="Gene3D" id="3.20.20.70">
    <property type="entry name" value="Aldolase class I"/>
    <property type="match status" value="1"/>
</dbReference>
<dbReference type="SUPFAM" id="SSF51366">
    <property type="entry name" value="Ribulose-phoshate binding barrel"/>
    <property type="match status" value="1"/>
</dbReference>
<evidence type="ECO:0000256" key="2">
    <source>
        <dbReference type="ARBA" id="ARBA00004664"/>
    </source>
</evidence>
<keyword evidence="12" id="KW-1185">Reference proteome</keyword>
<dbReference type="GO" id="GO:0004640">
    <property type="term" value="F:phosphoribosylanthranilate isomerase activity"/>
    <property type="evidence" value="ECO:0007669"/>
    <property type="project" value="UniProtKB-UniRule"/>
</dbReference>
<dbReference type="EMBL" id="CP042239">
    <property type="protein sequence ID" value="QDX25475.1"/>
    <property type="molecule type" value="Genomic_DNA"/>
</dbReference>
<evidence type="ECO:0000256" key="6">
    <source>
        <dbReference type="ARBA" id="ARBA00022822"/>
    </source>
</evidence>
<organism evidence="11 12">
    <name type="scientific">Sphingomonas suaedae</name>
    <dbReference type="NCBI Taxonomy" id="2599297"/>
    <lineage>
        <taxon>Bacteria</taxon>
        <taxon>Pseudomonadati</taxon>
        <taxon>Pseudomonadota</taxon>
        <taxon>Alphaproteobacteria</taxon>
        <taxon>Sphingomonadales</taxon>
        <taxon>Sphingomonadaceae</taxon>
        <taxon>Sphingomonas</taxon>
    </lineage>
</organism>
<evidence type="ECO:0000313" key="12">
    <source>
        <dbReference type="Proteomes" id="UP000318055"/>
    </source>
</evidence>
<sequence length="212" mass="22021">MPVTAKICGLSTPATLDAAVAGGASHVGFVFFPPSPRHVTLDQSAGLAARVPDAVGRVGVFVDPEDALLDQAIAAARLDAIQLHRATPERAAAIGARTRLPVWAAVAVKTRTDLETAHAFRGAAQRILYDAKTPEDAKLPGGMGLRFDWTLLQDFSHPLPWALSGGLDADNVAEAAAISGARLVDVSSGVESAPGVKDKDKIADFLKTVASL</sequence>
<evidence type="ECO:0000259" key="10">
    <source>
        <dbReference type="Pfam" id="PF00697"/>
    </source>
</evidence>
<comment type="similarity">
    <text evidence="9">Belongs to the TrpF family.</text>
</comment>
<dbReference type="Pfam" id="PF00697">
    <property type="entry name" value="PRAI"/>
    <property type="match status" value="1"/>
</dbReference>
<keyword evidence="7 9" id="KW-0057">Aromatic amino acid biosynthesis</keyword>
<keyword evidence="5 9" id="KW-0028">Amino-acid biosynthesis</keyword>
<dbReference type="InterPro" id="IPR044643">
    <property type="entry name" value="TrpF_fam"/>
</dbReference>